<gene>
    <name evidence="3" type="primary">LOC128202285</name>
</gene>
<reference evidence="3" key="1">
    <citation type="submission" date="2025-08" db="UniProtKB">
        <authorList>
            <consortium name="RefSeq"/>
        </authorList>
    </citation>
    <scope>IDENTIFICATION</scope>
    <source>
        <tissue evidence="3">Whole larvae</tissue>
    </source>
</reference>
<feature type="compositionally biased region" description="Polar residues" evidence="1">
    <location>
        <begin position="468"/>
        <end position="479"/>
    </location>
</feature>
<evidence type="ECO:0000313" key="2">
    <source>
        <dbReference type="Proteomes" id="UP001652740"/>
    </source>
</evidence>
<protein>
    <submittedName>
        <fullName evidence="3">Uncharacterized protein LOC128202285</fullName>
    </submittedName>
</protein>
<keyword evidence="2" id="KW-1185">Reference proteome</keyword>
<dbReference type="RefSeq" id="XP_052758009.1">
    <property type="nucleotide sequence ID" value="XM_052902049.1"/>
</dbReference>
<feature type="compositionally biased region" description="Polar residues" evidence="1">
    <location>
        <begin position="189"/>
        <end position="200"/>
    </location>
</feature>
<feature type="compositionally biased region" description="Basic and acidic residues" evidence="1">
    <location>
        <begin position="168"/>
        <end position="187"/>
    </location>
</feature>
<organism evidence="2 3">
    <name type="scientific">Galleria mellonella</name>
    <name type="common">Greater wax moth</name>
    <dbReference type="NCBI Taxonomy" id="7137"/>
    <lineage>
        <taxon>Eukaryota</taxon>
        <taxon>Metazoa</taxon>
        <taxon>Ecdysozoa</taxon>
        <taxon>Arthropoda</taxon>
        <taxon>Hexapoda</taxon>
        <taxon>Insecta</taxon>
        <taxon>Pterygota</taxon>
        <taxon>Neoptera</taxon>
        <taxon>Endopterygota</taxon>
        <taxon>Lepidoptera</taxon>
        <taxon>Glossata</taxon>
        <taxon>Ditrysia</taxon>
        <taxon>Pyraloidea</taxon>
        <taxon>Pyralidae</taxon>
        <taxon>Galleriinae</taxon>
        <taxon>Galleria</taxon>
    </lineage>
</organism>
<proteinExistence type="predicted"/>
<dbReference type="GeneID" id="128202285"/>
<evidence type="ECO:0000256" key="1">
    <source>
        <dbReference type="SAM" id="MobiDB-lite"/>
    </source>
</evidence>
<feature type="region of interest" description="Disordered" evidence="1">
    <location>
        <begin position="398"/>
        <end position="451"/>
    </location>
</feature>
<feature type="compositionally biased region" description="Low complexity" evidence="1">
    <location>
        <begin position="88"/>
        <end position="97"/>
    </location>
</feature>
<accession>A0ABM3N372</accession>
<feature type="region of interest" description="Disordered" evidence="1">
    <location>
        <begin position="145"/>
        <end position="200"/>
    </location>
</feature>
<evidence type="ECO:0000313" key="3">
    <source>
        <dbReference type="RefSeq" id="XP_052758009.1"/>
    </source>
</evidence>
<name>A0ABM3N372_GALME</name>
<feature type="region of interest" description="Disordered" evidence="1">
    <location>
        <begin position="466"/>
        <end position="508"/>
    </location>
</feature>
<dbReference type="Proteomes" id="UP001652740">
    <property type="component" value="Unplaced"/>
</dbReference>
<feature type="region of interest" description="Disordered" evidence="1">
    <location>
        <begin position="24"/>
        <end position="102"/>
    </location>
</feature>
<sequence length="741" mass="80242">MENKINKKKSNDVVSEDVVAVMSAKDRMDSVPGSSGVTKKTPKSLALTDRGSRRASPVALPTEAEDPAERESAGSAMSMRSAECGFDSSLSRSSSRSTIIGDGYTGMLVDKTITEQLASARKRHFSGSDSSGSTGIKKQIKIKLQDAKGKNKPQNQRAGPAPATSRNRVLESDSNDERASSSRERNRVTTRSKSSTMGQPVRNNVTEEIIQRARTEVHGRAGTVLDVIRKSRNLKGTCQKVMKEEILAITQVVDQLQSDFNPQSVTPLLSRNLSLEKEVESLKNQLAELRAAQPAPEAERETFVAPKNRAPRTASRAAPCTTPQAAISGEDLEIFREQVMKDVSRMIQKEMRAMFLEFMGQPAIISAAHSPALQGKQEASLRPQWRPPLQGDEMYETLTRLPGAGGPDFRNAPQFQAPPPNSSGRNSRFKPTDNQIAYMPSPAIPSTSRAPADTWATVVRRGGKTLAVPQNQGQPQAGKTSKKGKAQSAPKSDKKGPPSPSKLRAPRSSAVIISLQPEAEARGVDYAKVLQEARSKLDLANFGIETIKFRTAATGARVLQVPGVTSSDKADALANRLRELIPGDVVKVSRPTKMAEMRVMGLDDSITSSELAAAIARDGECPLDVVKVGDIKRNSSGLGTCWVRAPVLAVKKITSAGRILVGWVAARTELLRQRPLRCYKCLQSGHMWTSGTQGGKLFRCTQLCSLRPPRAPGGPLGGRKRMCPTQKTKKRRDCCDLPDAA</sequence>